<feature type="transmembrane region" description="Helical" evidence="8">
    <location>
        <begin position="280"/>
        <end position="300"/>
    </location>
</feature>
<comment type="caution">
    <text evidence="10">The sequence shown here is derived from an EMBL/GenBank/DDBJ whole genome shotgun (WGS) entry which is preliminary data.</text>
</comment>
<dbReference type="GO" id="GO:0016887">
    <property type="term" value="F:ATP hydrolysis activity"/>
    <property type="evidence" value="ECO:0007669"/>
    <property type="project" value="InterPro"/>
</dbReference>
<dbReference type="InterPro" id="IPR023214">
    <property type="entry name" value="HAD_sf"/>
</dbReference>
<keyword evidence="2 8" id="KW-0812">Transmembrane</keyword>
<organism evidence="10">
    <name type="scientific">bioreactor metagenome</name>
    <dbReference type="NCBI Taxonomy" id="1076179"/>
    <lineage>
        <taxon>unclassified sequences</taxon>
        <taxon>metagenomes</taxon>
        <taxon>ecological metagenomes</taxon>
    </lineage>
</organism>
<dbReference type="SUPFAM" id="SSF81665">
    <property type="entry name" value="Calcium ATPase, transmembrane domain M"/>
    <property type="match status" value="1"/>
</dbReference>
<dbReference type="EMBL" id="VSSQ01000006">
    <property type="protein sequence ID" value="MPL57955.1"/>
    <property type="molecule type" value="Genomic_DNA"/>
</dbReference>
<feature type="transmembrane region" description="Helical" evidence="8">
    <location>
        <begin position="803"/>
        <end position="825"/>
    </location>
</feature>
<dbReference type="Gene3D" id="3.40.1110.10">
    <property type="entry name" value="Calcium-transporting ATPase, cytoplasmic domain N"/>
    <property type="match status" value="1"/>
</dbReference>
<feature type="domain" description="Cation-transporting P-type ATPase N-terminal" evidence="9">
    <location>
        <begin position="9"/>
        <end position="83"/>
    </location>
</feature>
<evidence type="ECO:0000256" key="7">
    <source>
        <dbReference type="ARBA" id="ARBA00023136"/>
    </source>
</evidence>
<feature type="transmembrane region" description="Helical" evidence="8">
    <location>
        <begin position="866"/>
        <end position="886"/>
    </location>
</feature>
<evidence type="ECO:0000256" key="2">
    <source>
        <dbReference type="ARBA" id="ARBA00022692"/>
    </source>
</evidence>
<feature type="transmembrane region" description="Helical" evidence="8">
    <location>
        <begin position="56"/>
        <end position="81"/>
    </location>
</feature>
<keyword evidence="7 8" id="KW-0472">Membrane</keyword>
<sequence>MTDSKSKILFWTLNTEEALKKVKSTTNGLSSKESLHRFDKFGPNTLENGKKAQSNLLLFLSQFKNPITLILLFAASLSFFLQDTTNSIIILLIILFSTILGFWQEKSAGDAVNELLNLIKVKTTVFRDGKKHEIFVEEVVIGDIVYLSAGDIIPADGLIIDEDELFVDEATFTGETFPVEKKTGVLNEKTPLNKRFNSVFMGSHVVSGTGTILIISTGKNTELGTISEKLSSKSPLTDFEIGIKKFGTLLMEITLIMVIFLFAVNVLLNKPFFDSLLFTLALAVGLTPQLLPAIISVNLAKGAKQMAKKKVIVKRLNSIENFGNMTVMCSDKTGTLTEGKVEVNNTVDYLGNESEMVLILAKINATLQQGFKNPIDIAISNIETKNFGEYVKISEIPYDFIRKRLSILVMKQSENNNITNNSNNNIINNNDNNITNNAFNNDIDDKKDYKKKYFSYDKKDYAESHNSLAFDDIYSKENNIRNRKNSNENHTKINFEESNILITKGAVSEILGICTHAIDNEGKIVDISFVIDKINTIYKDLSSEGFRTLAVAYRDFGNISVINHDDESQMIFAGFISLFDPPKEGIKNTISDLNELKVKLKVITGDNALIAKNMAKKVGMNNNNVLTGNDIQNMSDAAFVHNVLKYDVFAEIEPNQKERIILALKSTGKVVGYMGDGINDVSAIHSADVGLSVNTAVDVAKEAADMVLLDKDLEVLIEGIKEGRRTFANTQKYIFMATSANFGNMFSMAGASIFLPFLPLLPKQVLLTNLMTDMPSMTIPSDNVDDDWIKNPRGWDLSFIKKFMLVFGILSSIFDYITFGILIFLFKATEVEFQTGWFIESVVSATLIVLVIRTRKSFTQSRPSKYLAVSSILIALFVMIMPYIPFSSILGFKPVPPIFYLVLLSVVVFYILSAELTKRLFYKYIHSL</sequence>
<dbReference type="SFLD" id="SFLDS00003">
    <property type="entry name" value="Haloacid_Dehalogenase"/>
    <property type="match status" value="1"/>
</dbReference>
<dbReference type="SUPFAM" id="SSF81660">
    <property type="entry name" value="Metal cation-transporting ATPase, ATP-binding domain N"/>
    <property type="match status" value="1"/>
</dbReference>
<keyword evidence="3" id="KW-0547">Nucleotide-binding</keyword>
<dbReference type="PANTHER" id="PTHR42861">
    <property type="entry name" value="CALCIUM-TRANSPORTING ATPASE"/>
    <property type="match status" value="1"/>
</dbReference>
<evidence type="ECO:0000256" key="3">
    <source>
        <dbReference type="ARBA" id="ARBA00022741"/>
    </source>
</evidence>
<feature type="transmembrane region" description="Helical" evidence="8">
    <location>
        <begin position="87"/>
        <end position="103"/>
    </location>
</feature>
<dbReference type="NCBIfam" id="TIGR01494">
    <property type="entry name" value="ATPase_P-type"/>
    <property type="match status" value="2"/>
</dbReference>
<dbReference type="AlphaFoldDB" id="A0A644STJ5"/>
<dbReference type="SMART" id="SM00831">
    <property type="entry name" value="Cation_ATPase_N"/>
    <property type="match status" value="1"/>
</dbReference>
<dbReference type="InterPro" id="IPR001757">
    <property type="entry name" value="P_typ_ATPase"/>
</dbReference>
<dbReference type="GO" id="GO:0005524">
    <property type="term" value="F:ATP binding"/>
    <property type="evidence" value="ECO:0007669"/>
    <property type="project" value="UniProtKB-KW"/>
</dbReference>
<dbReference type="Gene3D" id="3.40.50.1000">
    <property type="entry name" value="HAD superfamily/HAD-like"/>
    <property type="match status" value="2"/>
</dbReference>
<dbReference type="InterPro" id="IPR006068">
    <property type="entry name" value="ATPase_P-typ_cation-transptr_C"/>
</dbReference>
<keyword evidence="6 8" id="KW-1133">Transmembrane helix</keyword>
<dbReference type="InterPro" id="IPR059000">
    <property type="entry name" value="ATPase_P-type_domA"/>
</dbReference>
<protein>
    <submittedName>
        <fullName evidence="10">Calcium-transporting ATPase</fullName>
    </submittedName>
</protein>
<dbReference type="InterPro" id="IPR008250">
    <property type="entry name" value="ATPase_P-typ_transduc_dom_A_sf"/>
</dbReference>
<dbReference type="Pfam" id="PF00122">
    <property type="entry name" value="E1-E2_ATPase"/>
    <property type="match status" value="1"/>
</dbReference>
<dbReference type="InterPro" id="IPR018303">
    <property type="entry name" value="ATPase_P-typ_P_site"/>
</dbReference>
<keyword evidence="4" id="KW-0067">ATP-binding</keyword>
<proteinExistence type="predicted"/>
<evidence type="ECO:0000256" key="8">
    <source>
        <dbReference type="SAM" id="Phobius"/>
    </source>
</evidence>
<name>A0A644STJ5_9ZZZZ</name>
<dbReference type="PROSITE" id="PS00154">
    <property type="entry name" value="ATPASE_E1_E2"/>
    <property type="match status" value="1"/>
</dbReference>
<dbReference type="Pfam" id="PF00690">
    <property type="entry name" value="Cation_ATPase_N"/>
    <property type="match status" value="1"/>
</dbReference>
<evidence type="ECO:0000256" key="5">
    <source>
        <dbReference type="ARBA" id="ARBA00022967"/>
    </source>
</evidence>
<dbReference type="PRINTS" id="PR00120">
    <property type="entry name" value="HATPASE"/>
</dbReference>
<evidence type="ECO:0000256" key="6">
    <source>
        <dbReference type="ARBA" id="ARBA00022989"/>
    </source>
</evidence>
<dbReference type="Gene3D" id="1.20.1110.10">
    <property type="entry name" value="Calcium-transporting ATPase, transmembrane domain"/>
    <property type="match status" value="2"/>
</dbReference>
<dbReference type="InterPro" id="IPR023298">
    <property type="entry name" value="ATPase_P-typ_TM_dom_sf"/>
</dbReference>
<gene>
    <name evidence="10" type="primary">pacL_1</name>
    <name evidence="10" type="ORF">SDC9_03479</name>
</gene>
<dbReference type="SUPFAM" id="SSF81653">
    <property type="entry name" value="Calcium ATPase, transduction domain A"/>
    <property type="match status" value="1"/>
</dbReference>
<dbReference type="InterPro" id="IPR023299">
    <property type="entry name" value="ATPase_P-typ_cyto_dom_N"/>
</dbReference>
<accession>A0A644STJ5</accession>
<dbReference type="SFLD" id="SFLDG00002">
    <property type="entry name" value="C1.7:_P-type_atpase_like"/>
    <property type="match status" value="1"/>
</dbReference>
<dbReference type="SFLD" id="SFLDF00027">
    <property type="entry name" value="p-type_atpase"/>
    <property type="match status" value="1"/>
</dbReference>
<dbReference type="Gene3D" id="2.70.150.10">
    <property type="entry name" value="Calcium-transporting ATPase, cytoplasmic transduction domain A"/>
    <property type="match status" value="1"/>
</dbReference>
<dbReference type="PRINTS" id="PR00119">
    <property type="entry name" value="CATATPASE"/>
</dbReference>
<dbReference type="InterPro" id="IPR044492">
    <property type="entry name" value="P_typ_ATPase_HD_dom"/>
</dbReference>
<dbReference type="InterPro" id="IPR036412">
    <property type="entry name" value="HAD-like_sf"/>
</dbReference>
<dbReference type="Pfam" id="PF13246">
    <property type="entry name" value="Cation_ATPase"/>
    <property type="match status" value="1"/>
</dbReference>
<dbReference type="GO" id="GO:0016020">
    <property type="term" value="C:membrane"/>
    <property type="evidence" value="ECO:0007669"/>
    <property type="project" value="UniProtKB-SubCell"/>
</dbReference>
<dbReference type="SUPFAM" id="SSF56784">
    <property type="entry name" value="HAD-like"/>
    <property type="match status" value="1"/>
</dbReference>
<evidence type="ECO:0000256" key="4">
    <source>
        <dbReference type="ARBA" id="ARBA00022840"/>
    </source>
</evidence>
<evidence type="ECO:0000259" key="9">
    <source>
        <dbReference type="SMART" id="SM00831"/>
    </source>
</evidence>
<comment type="subcellular location">
    <subcellularLocation>
        <location evidence="1">Membrane</location>
        <topology evidence="1">Multi-pass membrane protein</topology>
    </subcellularLocation>
</comment>
<feature type="transmembrane region" description="Helical" evidence="8">
    <location>
        <begin position="249"/>
        <end position="268"/>
    </location>
</feature>
<evidence type="ECO:0000256" key="1">
    <source>
        <dbReference type="ARBA" id="ARBA00004141"/>
    </source>
</evidence>
<feature type="transmembrane region" description="Helical" evidence="8">
    <location>
        <begin position="898"/>
        <end position="917"/>
    </location>
</feature>
<dbReference type="InterPro" id="IPR004014">
    <property type="entry name" value="ATPase_P-typ_cation-transptr_N"/>
</dbReference>
<reference evidence="10" key="1">
    <citation type="submission" date="2019-08" db="EMBL/GenBank/DDBJ databases">
        <authorList>
            <person name="Kucharzyk K."/>
            <person name="Murdoch R.W."/>
            <person name="Higgins S."/>
            <person name="Loffler F."/>
        </authorList>
    </citation>
    <scope>NUCLEOTIDE SEQUENCE</scope>
</reference>
<keyword evidence="5" id="KW-1278">Translocase</keyword>
<dbReference type="Pfam" id="PF00689">
    <property type="entry name" value="Cation_ATPase_C"/>
    <property type="match status" value="1"/>
</dbReference>
<evidence type="ECO:0000313" key="10">
    <source>
        <dbReference type="EMBL" id="MPL57955.1"/>
    </source>
</evidence>